<gene>
    <name evidence="13" type="primary">LOC111014800</name>
</gene>
<dbReference type="PROSITE" id="PS00560">
    <property type="entry name" value="CARBOXYPEPT_SER_HIS"/>
    <property type="match status" value="1"/>
</dbReference>
<dbReference type="Pfam" id="PF00450">
    <property type="entry name" value="Peptidase_S10"/>
    <property type="match status" value="1"/>
</dbReference>
<sequence length="512" mass="57243">MAIAMRGSKCRSPILLLCFFLSLFAIQIHAKNQKQALDALYKSKFFKNSNAAVSEELFVNDAVKNADDFLPAVEIYDQTGLKRQDRIGRLPGQPPRAKLSQYGGYVTVDKSAGRAFYYYFVEAQHNKNSLPLLLWLNGGPGCSSLAYGAMAELGPFRVRSDGKTLYENKFSWNHVANVLFLESPAGVGFSYSNTTADYKNNGDRSTAIDNYAFLVNWLERFPEYKERDFYIAGESYAGHYVPQLAHTILAHNRNANKSIVNLKGIIIGNAVINDETDQFGMYDFFASHALIADRTAADIRKYCDFSAEAREQSRQCIAASNEVELNIGVVDIYNIYYPLCRNGSLTARPRKATVMSYDPCTDYYTYAYLNRAEVQSAMHANVTRLGYDWEPCSDVIVGWTDSASTVVPLLREFMDSGLRVWVFSGDFDGRVPITSTKYSINSMNLPVKTSWYPWFVAGEVGGYAEVYEGELTLATVRGAGHEVPSYQPRRALSLIKNFLQGTSLPTSHSPPS</sequence>
<dbReference type="Proteomes" id="UP000504603">
    <property type="component" value="Unplaced"/>
</dbReference>
<reference evidence="13" key="1">
    <citation type="submission" date="2025-08" db="UniProtKB">
        <authorList>
            <consortium name="RefSeq"/>
        </authorList>
    </citation>
    <scope>IDENTIFICATION</scope>
    <source>
        <strain evidence="13">OHB3-1</strain>
    </source>
</reference>
<keyword evidence="3" id="KW-0964">Secreted</keyword>
<evidence type="ECO:0000256" key="11">
    <source>
        <dbReference type="RuleBase" id="RU361156"/>
    </source>
</evidence>
<organism evidence="12 13">
    <name type="scientific">Momordica charantia</name>
    <name type="common">Bitter gourd</name>
    <name type="synonym">Balsam pear</name>
    <dbReference type="NCBI Taxonomy" id="3673"/>
    <lineage>
        <taxon>Eukaryota</taxon>
        <taxon>Viridiplantae</taxon>
        <taxon>Streptophyta</taxon>
        <taxon>Embryophyta</taxon>
        <taxon>Tracheophyta</taxon>
        <taxon>Spermatophyta</taxon>
        <taxon>Magnoliopsida</taxon>
        <taxon>eudicotyledons</taxon>
        <taxon>Gunneridae</taxon>
        <taxon>Pentapetalae</taxon>
        <taxon>rosids</taxon>
        <taxon>fabids</taxon>
        <taxon>Cucurbitales</taxon>
        <taxon>Cucurbitaceae</taxon>
        <taxon>Momordiceae</taxon>
        <taxon>Momordica</taxon>
    </lineage>
</organism>
<dbReference type="GeneID" id="111014800"/>
<dbReference type="GO" id="GO:0004185">
    <property type="term" value="F:serine-type carboxypeptidase activity"/>
    <property type="evidence" value="ECO:0007669"/>
    <property type="project" value="UniProtKB-UniRule"/>
</dbReference>
<dbReference type="InterPro" id="IPR033124">
    <property type="entry name" value="Ser_caboxypep_his_AS"/>
</dbReference>
<dbReference type="PANTHER" id="PTHR11802">
    <property type="entry name" value="SERINE PROTEASE FAMILY S10 SERINE CARBOXYPEPTIDASE"/>
    <property type="match status" value="1"/>
</dbReference>
<name>A0A6J1CUW3_MOMCH</name>
<keyword evidence="5 11" id="KW-0645">Protease</keyword>
<evidence type="ECO:0000256" key="3">
    <source>
        <dbReference type="ARBA" id="ARBA00022525"/>
    </source>
</evidence>
<dbReference type="Gene3D" id="6.10.250.940">
    <property type="match status" value="1"/>
</dbReference>
<protein>
    <recommendedName>
        <fullName evidence="11">Carboxypeptidase</fullName>
        <ecNumber evidence="11">3.4.16.-</ecNumber>
    </recommendedName>
</protein>
<comment type="subcellular location">
    <subcellularLocation>
        <location evidence="1">Secreted</location>
    </subcellularLocation>
</comment>
<dbReference type="InterPro" id="IPR001563">
    <property type="entry name" value="Peptidase_S10"/>
</dbReference>
<evidence type="ECO:0000256" key="1">
    <source>
        <dbReference type="ARBA" id="ARBA00004613"/>
    </source>
</evidence>
<dbReference type="InterPro" id="IPR029058">
    <property type="entry name" value="AB_hydrolase_fold"/>
</dbReference>
<dbReference type="RefSeq" id="XP_022145319.1">
    <property type="nucleotide sequence ID" value="XM_022289627.1"/>
</dbReference>
<dbReference type="PANTHER" id="PTHR11802:SF132">
    <property type="entry name" value="SERINE CARBOXYPEPTIDASE-LIKE 36-RELATED"/>
    <property type="match status" value="1"/>
</dbReference>
<evidence type="ECO:0000256" key="5">
    <source>
        <dbReference type="ARBA" id="ARBA00022670"/>
    </source>
</evidence>
<feature type="chain" id="PRO_5027155446" description="Carboxypeptidase" evidence="11">
    <location>
        <begin position="31"/>
        <end position="512"/>
    </location>
</feature>
<dbReference type="FunFam" id="3.40.50.11320:FF:000001">
    <property type="entry name" value="Carboxypeptidase"/>
    <property type="match status" value="1"/>
</dbReference>
<dbReference type="EC" id="3.4.16.-" evidence="11"/>
<dbReference type="AlphaFoldDB" id="A0A6J1CUW3"/>
<dbReference type="PRINTS" id="PR00724">
    <property type="entry name" value="CRBOXYPTASEC"/>
</dbReference>
<proteinExistence type="inferred from homology"/>
<keyword evidence="8" id="KW-1015">Disulfide bond</keyword>
<evidence type="ECO:0000256" key="6">
    <source>
        <dbReference type="ARBA" id="ARBA00022729"/>
    </source>
</evidence>
<keyword evidence="12" id="KW-1185">Reference proteome</keyword>
<comment type="function">
    <text evidence="10">Probable carboxypeptidase.</text>
</comment>
<keyword evidence="9" id="KW-0325">Glycoprotein</keyword>
<dbReference type="SUPFAM" id="SSF53474">
    <property type="entry name" value="alpha/beta-Hydrolases"/>
    <property type="match status" value="1"/>
</dbReference>
<dbReference type="GO" id="GO:0006508">
    <property type="term" value="P:proteolysis"/>
    <property type="evidence" value="ECO:0007669"/>
    <property type="project" value="UniProtKB-KW"/>
</dbReference>
<evidence type="ECO:0000256" key="4">
    <source>
        <dbReference type="ARBA" id="ARBA00022645"/>
    </source>
</evidence>
<evidence type="ECO:0000256" key="7">
    <source>
        <dbReference type="ARBA" id="ARBA00022801"/>
    </source>
</evidence>
<evidence type="ECO:0000256" key="2">
    <source>
        <dbReference type="ARBA" id="ARBA00009431"/>
    </source>
</evidence>
<feature type="signal peptide" evidence="11">
    <location>
        <begin position="1"/>
        <end position="30"/>
    </location>
</feature>
<dbReference type="PROSITE" id="PS00131">
    <property type="entry name" value="CARBOXYPEPT_SER_SER"/>
    <property type="match status" value="1"/>
</dbReference>
<evidence type="ECO:0000313" key="13">
    <source>
        <dbReference type="RefSeq" id="XP_022145319.1"/>
    </source>
</evidence>
<dbReference type="InterPro" id="IPR018202">
    <property type="entry name" value="Ser_caboxypep_ser_AS"/>
</dbReference>
<dbReference type="OrthoDB" id="443318at2759"/>
<dbReference type="GO" id="GO:0005773">
    <property type="term" value="C:vacuole"/>
    <property type="evidence" value="ECO:0007669"/>
    <property type="project" value="TreeGrafter"/>
</dbReference>
<dbReference type="Gene3D" id="3.40.50.1820">
    <property type="entry name" value="alpha/beta hydrolase"/>
    <property type="match status" value="1"/>
</dbReference>
<evidence type="ECO:0000256" key="10">
    <source>
        <dbReference type="ARBA" id="ARBA00037399"/>
    </source>
</evidence>
<keyword evidence="6 11" id="KW-0732">Signal</keyword>
<dbReference type="FunFam" id="3.40.50.1820:FF:000030">
    <property type="entry name" value="Carboxypeptidase"/>
    <property type="match status" value="1"/>
</dbReference>
<keyword evidence="7 11" id="KW-0378">Hydrolase</keyword>
<evidence type="ECO:0000256" key="8">
    <source>
        <dbReference type="ARBA" id="ARBA00023157"/>
    </source>
</evidence>
<dbReference type="GO" id="GO:0005576">
    <property type="term" value="C:extracellular region"/>
    <property type="evidence" value="ECO:0007669"/>
    <property type="project" value="UniProtKB-SubCell"/>
</dbReference>
<dbReference type="KEGG" id="mcha:111014800"/>
<evidence type="ECO:0000313" key="12">
    <source>
        <dbReference type="Proteomes" id="UP000504603"/>
    </source>
</evidence>
<keyword evidence="4 11" id="KW-0121">Carboxypeptidase</keyword>
<accession>A0A6J1CUW3</accession>
<dbReference type="Gene3D" id="3.40.50.11320">
    <property type="match status" value="1"/>
</dbReference>
<evidence type="ECO:0000256" key="9">
    <source>
        <dbReference type="ARBA" id="ARBA00023180"/>
    </source>
</evidence>
<comment type="similarity">
    <text evidence="2 11">Belongs to the peptidase S10 family.</text>
</comment>